<reference evidence="2" key="1">
    <citation type="submission" date="2021-02" db="EMBL/GenBank/DDBJ databases">
        <authorList>
            <person name="Nowell W R."/>
        </authorList>
    </citation>
    <scope>NUCLEOTIDE SEQUENCE</scope>
</reference>
<dbReference type="Proteomes" id="UP000681720">
    <property type="component" value="Unassembled WGS sequence"/>
</dbReference>
<evidence type="ECO:0000313" key="4">
    <source>
        <dbReference type="Proteomes" id="UP000681720"/>
    </source>
</evidence>
<dbReference type="EMBL" id="CAJOBJ010029584">
    <property type="protein sequence ID" value="CAF4265121.1"/>
    <property type="molecule type" value="Genomic_DNA"/>
</dbReference>
<evidence type="ECO:0000256" key="1">
    <source>
        <dbReference type="SAM" id="MobiDB-lite"/>
    </source>
</evidence>
<evidence type="ECO:0000313" key="3">
    <source>
        <dbReference type="EMBL" id="CAF5182823.1"/>
    </source>
</evidence>
<protein>
    <submittedName>
        <fullName evidence="2">Uncharacterized protein</fullName>
    </submittedName>
</protein>
<feature type="region of interest" description="Disordered" evidence="1">
    <location>
        <begin position="54"/>
        <end position="81"/>
    </location>
</feature>
<dbReference type="AlphaFoldDB" id="A0A8S2T259"/>
<feature type="non-terminal residue" evidence="2">
    <location>
        <position position="1"/>
    </location>
</feature>
<gene>
    <name evidence="3" type="ORF">BYL167_LOCUS79233</name>
    <name evidence="2" type="ORF">GIL414_LOCUS24299</name>
</gene>
<proteinExistence type="predicted"/>
<comment type="caution">
    <text evidence="2">The sequence shown here is derived from an EMBL/GenBank/DDBJ whole genome shotgun (WGS) entry which is preliminary data.</text>
</comment>
<sequence length="81" mass="9348">EPIITSNNRITIRLTKVHTGRNGDQQRVFVEQEFSNQHELKKFVKNLKHNFEKTFNNRAGGGHSSNETLGENQHLHRKKAG</sequence>
<feature type="non-terminal residue" evidence="2">
    <location>
        <position position="81"/>
    </location>
</feature>
<dbReference type="EMBL" id="CAJOBH010292457">
    <property type="protein sequence ID" value="CAF5182823.1"/>
    <property type="molecule type" value="Genomic_DNA"/>
</dbReference>
<name>A0A8S2T259_9BILA</name>
<dbReference type="Proteomes" id="UP000681967">
    <property type="component" value="Unassembled WGS sequence"/>
</dbReference>
<accession>A0A8S2T259</accession>
<evidence type="ECO:0000313" key="2">
    <source>
        <dbReference type="EMBL" id="CAF4265121.1"/>
    </source>
</evidence>
<organism evidence="2 4">
    <name type="scientific">Rotaria magnacalcarata</name>
    <dbReference type="NCBI Taxonomy" id="392030"/>
    <lineage>
        <taxon>Eukaryota</taxon>
        <taxon>Metazoa</taxon>
        <taxon>Spiralia</taxon>
        <taxon>Gnathifera</taxon>
        <taxon>Rotifera</taxon>
        <taxon>Eurotatoria</taxon>
        <taxon>Bdelloidea</taxon>
        <taxon>Philodinida</taxon>
        <taxon>Philodinidae</taxon>
        <taxon>Rotaria</taxon>
    </lineage>
</organism>